<dbReference type="Gramene" id="CDF38635">
    <property type="protein sequence ID" value="CDF38635"/>
    <property type="gene ID" value="CHC_T00006440001"/>
</dbReference>
<accession>R7QMM1</accession>
<feature type="region of interest" description="Disordered" evidence="2">
    <location>
        <begin position="1"/>
        <end position="27"/>
    </location>
</feature>
<dbReference type="RefSeq" id="XP_005718540.1">
    <property type="nucleotide sequence ID" value="XM_005718483.1"/>
</dbReference>
<dbReference type="KEGG" id="ccp:CHC_T00006440001"/>
<feature type="compositionally biased region" description="Polar residues" evidence="2">
    <location>
        <begin position="205"/>
        <end position="227"/>
    </location>
</feature>
<keyword evidence="1" id="KW-0677">Repeat</keyword>
<evidence type="ECO:0000313" key="4">
    <source>
        <dbReference type="Proteomes" id="UP000012073"/>
    </source>
</evidence>
<name>R7QMM1_CHOCR</name>
<feature type="region of interest" description="Disordered" evidence="2">
    <location>
        <begin position="119"/>
        <end position="144"/>
    </location>
</feature>
<feature type="compositionally biased region" description="Acidic residues" evidence="2">
    <location>
        <begin position="1328"/>
        <end position="1342"/>
    </location>
</feature>
<feature type="region of interest" description="Disordered" evidence="2">
    <location>
        <begin position="1293"/>
        <end position="1369"/>
    </location>
</feature>
<dbReference type="PANTHER" id="PTHR22895">
    <property type="entry name" value="ARMADILLO REPEAT-CONTAINING PROTEIN 6"/>
    <property type="match status" value="1"/>
</dbReference>
<dbReference type="GeneID" id="17326249"/>
<dbReference type="Gene3D" id="1.25.10.10">
    <property type="entry name" value="Leucine-rich Repeat Variant"/>
    <property type="match status" value="3"/>
</dbReference>
<feature type="compositionally biased region" description="Basic residues" evidence="2">
    <location>
        <begin position="1314"/>
        <end position="1324"/>
    </location>
</feature>
<dbReference type="InterPro" id="IPR016024">
    <property type="entry name" value="ARM-type_fold"/>
</dbReference>
<dbReference type="InterPro" id="IPR000225">
    <property type="entry name" value="Armadillo"/>
</dbReference>
<feature type="compositionally biased region" description="Basic and acidic residues" evidence="2">
    <location>
        <begin position="1"/>
        <end position="12"/>
    </location>
</feature>
<dbReference type="SUPFAM" id="SSF48371">
    <property type="entry name" value="ARM repeat"/>
    <property type="match status" value="2"/>
</dbReference>
<dbReference type="InterPro" id="IPR011989">
    <property type="entry name" value="ARM-like"/>
</dbReference>
<dbReference type="Proteomes" id="UP000012073">
    <property type="component" value="Unassembled WGS sequence"/>
</dbReference>
<protein>
    <submittedName>
        <fullName evidence="3">Uncharacterized protein</fullName>
    </submittedName>
</protein>
<feature type="compositionally biased region" description="Polar residues" evidence="2">
    <location>
        <begin position="86"/>
        <end position="95"/>
    </location>
</feature>
<proteinExistence type="predicted"/>
<dbReference type="EMBL" id="HG001949">
    <property type="protein sequence ID" value="CDF38635.1"/>
    <property type="molecule type" value="Genomic_DNA"/>
</dbReference>
<feature type="compositionally biased region" description="Low complexity" evidence="2">
    <location>
        <begin position="177"/>
        <end position="186"/>
    </location>
</feature>
<reference evidence="4" key="1">
    <citation type="journal article" date="2013" name="Proc. Natl. Acad. Sci. U.S.A.">
        <title>Genome structure and metabolic features in the red seaweed Chondrus crispus shed light on evolution of the Archaeplastida.</title>
        <authorList>
            <person name="Collen J."/>
            <person name="Porcel B."/>
            <person name="Carre W."/>
            <person name="Ball S.G."/>
            <person name="Chaparro C."/>
            <person name="Tonon T."/>
            <person name="Barbeyron T."/>
            <person name="Michel G."/>
            <person name="Noel B."/>
            <person name="Valentin K."/>
            <person name="Elias M."/>
            <person name="Artiguenave F."/>
            <person name="Arun A."/>
            <person name="Aury J.M."/>
            <person name="Barbosa-Neto J.F."/>
            <person name="Bothwell J.H."/>
            <person name="Bouget F.Y."/>
            <person name="Brillet L."/>
            <person name="Cabello-Hurtado F."/>
            <person name="Capella-Gutierrez S."/>
            <person name="Charrier B."/>
            <person name="Cladiere L."/>
            <person name="Cock J.M."/>
            <person name="Coelho S.M."/>
            <person name="Colleoni C."/>
            <person name="Czjzek M."/>
            <person name="Da Silva C."/>
            <person name="Delage L."/>
            <person name="Denoeud F."/>
            <person name="Deschamps P."/>
            <person name="Dittami S.M."/>
            <person name="Gabaldon T."/>
            <person name="Gachon C.M."/>
            <person name="Groisillier A."/>
            <person name="Herve C."/>
            <person name="Jabbari K."/>
            <person name="Katinka M."/>
            <person name="Kloareg B."/>
            <person name="Kowalczyk N."/>
            <person name="Labadie K."/>
            <person name="Leblanc C."/>
            <person name="Lopez P.J."/>
            <person name="McLachlan D.H."/>
            <person name="Meslet-Cladiere L."/>
            <person name="Moustafa A."/>
            <person name="Nehr Z."/>
            <person name="Nyvall Collen P."/>
            <person name="Panaud O."/>
            <person name="Partensky F."/>
            <person name="Poulain J."/>
            <person name="Rensing S.A."/>
            <person name="Rousvoal S."/>
            <person name="Samson G."/>
            <person name="Symeonidi A."/>
            <person name="Weissenbach J."/>
            <person name="Zambounis A."/>
            <person name="Wincker P."/>
            <person name="Boyen C."/>
        </authorList>
    </citation>
    <scope>NUCLEOTIDE SEQUENCE [LARGE SCALE GENOMIC DNA]</scope>
    <source>
        <strain evidence="4">cv. Stackhouse</strain>
    </source>
</reference>
<keyword evidence="4" id="KW-1185">Reference proteome</keyword>
<evidence type="ECO:0000256" key="2">
    <source>
        <dbReference type="SAM" id="MobiDB-lite"/>
    </source>
</evidence>
<organism evidence="3 4">
    <name type="scientific">Chondrus crispus</name>
    <name type="common">Carrageen Irish moss</name>
    <name type="synonym">Polymorpha crispa</name>
    <dbReference type="NCBI Taxonomy" id="2769"/>
    <lineage>
        <taxon>Eukaryota</taxon>
        <taxon>Rhodophyta</taxon>
        <taxon>Florideophyceae</taxon>
        <taxon>Rhodymeniophycidae</taxon>
        <taxon>Gigartinales</taxon>
        <taxon>Gigartinaceae</taxon>
        <taxon>Chondrus</taxon>
    </lineage>
</organism>
<gene>
    <name evidence="3" type="ORF">CHC_T00006440001</name>
</gene>
<sequence>MPSVVERAEKLQHSAVEPLQQAMGKKVEDPGVVVPDLSVAQIRTSGMSPNPANAESFQVSTSELHAVRQEATEKIAEDVHSPTLLGGSSSSATRGEIVNTTTEVAAVSKGQTVEKLIDDADASDDQFLTPPEQSEESEKHGSSSVAKRVVGAIGVASAGTAAAFGIGKSDQAAADSRLRSSSDGARTTVAGLIPNVRGTADETGDSSPVQEAQQTGLNDMASSTDAGNYSGYLSPPSVETRTRMFEETAAAAAAETGALARGKSYSLNGADGAPANQQTLSHLDEFEQADMRKMTSDGISSNPTYASSATVGCKITRASTFAREASNSQENVATPYVTQRAVGAGLRQVPESRFSSEIQGLPQESRSALMKKGSGFIDEPITQQPIEEVLDLYPKNPLRSDSQVPLFRILEAIQNIPADDSEAYGILDQYHGFSKVIVAMLSQFEDGALQEQGLHCIVRILRNTQSSRKEVLVLNSYGDCYRTVQGTADAVVPKGNPDIDVRSSGAVQAVVQALHNFESMRRVQLAGCAALAEIGSISTPCKLLACEYGAISLINNALRHRSTQAASSIHDIASRAVSAFCSGKENLSYKQSFTKTGTEKELLNVLQLWGLAEGNTSELLTTATKSCCSALRHLTDGCPTAGVQCVQAYGYHHLIRAMAVRRDDVAVCTLVVSAMTSITRSSGSAAEKGLQDSKPLREVLITMQAHSDQPLFIRKCLDFMDALGCYSSMREEIVAAGGIPFAADIIEQGGNDSLLLERSCGVLEKLCRSHARNQEILASHNGISSLTALLTTHQGLPGVIEKDLLALSSVCASNGKTQKEALKSGTPEQVVRSLGLYSAQNSKVAAAAAATMAAMVVPRNTAMSQSFAKLKAPELVVRAMKRHPDSVMVQENGSAAISSFCEADPRIISMILKSGISSLLVVALQRYLHKQTAVVQIVRAMRAISNEASEDSYRFKSKLLTDRSNESSLSEVFHTALSYHKKSLPDTANVIISICATINRLCMRSVAFKNEIGKDGIVEELKRLVERTAEYRELGALQPVLATICTLVLDSEDNKNRFHAVGGVEVILDVMQKWKSDTYVLEHCCAALRYSCNEHFGNCDEVKRHNGVRSILGVMELHPENVNVTLWCCLTLADLCKGDEELQSSPNVVQGIRKVVSAMTTFSGNSRFLASACEFLRAASIENDENQERIVRLGGRTAIVRALESHPSDSSLTETAAYALLLLQDVQDARISADGDSQIGFVKRLSRDLRRSSSSNRSTRSGRGLFGLKSRSFISKRKSTEQIEDDVRLSEAAGAEAAPDRLPASRPSLISFSRRSKGSRRSRRNYIEEVEDDVDDVDDVEQFADGADNGYGEYGPAPVPLTASGPHVE</sequence>
<dbReference type="SMART" id="SM00185">
    <property type="entry name" value="ARM"/>
    <property type="match status" value="5"/>
</dbReference>
<feature type="region of interest" description="Disordered" evidence="2">
    <location>
        <begin position="177"/>
        <end position="235"/>
    </location>
</feature>
<feature type="region of interest" description="Disordered" evidence="2">
    <location>
        <begin position="74"/>
        <end position="95"/>
    </location>
</feature>
<evidence type="ECO:0000256" key="1">
    <source>
        <dbReference type="ARBA" id="ARBA00022737"/>
    </source>
</evidence>
<dbReference type="PANTHER" id="PTHR22895:SF0">
    <property type="entry name" value="ARMADILLO REPEAT-CONTAINING PROTEIN 6"/>
    <property type="match status" value="1"/>
</dbReference>
<evidence type="ECO:0000313" key="3">
    <source>
        <dbReference type="EMBL" id="CDF38635.1"/>
    </source>
</evidence>
<dbReference type="OrthoDB" id="449062at2759"/>